<sequence>MVQQRIPDAYMYASVECIFDKVHAFATEVETRLLVSNRRKKSEKTAQNDAKTAYSGQVGPIVTLWQQWG</sequence>
<gene>
    <name evidence="1" type="ORF">MESS2_560029</name>
</gene>
<comment type="caution">
    <text evidence="1">The sequence shown here is derived from an EMBL/GenBank/DDBJ whole genome shotgun (WGS) entry which is preliminary data.</text>
</comment>
<proteinExistence type="predicted"/>
<accession>M5F6B1</accession>
<protein>
    <submittedName>
        <fullName evidence="1">Uncharacterized protein</fullName>
    </submittedName>
</protein>
<evidence type="ECO:0000313" key="1">
    <source>
        <dbReference type="EMBL" id="CCV07426.1"/>
    </source>
</evidence>
<organism evidence="1 2">
    <name type="scientific">Mesorhizobium metallidurans STM 2683</name>
    <dbReference type="NCBI Taxonomy" id="1297569"/>
    <lineage>
        <taxon>Bacteria</taxon>
        <taxon>Pseudomonadati</taxon>
        <taxon>Pseudomonadota</taxon>
        <taxon>Alphaproteobacteria</taxon>
        <taxon>Hyphomicrobiales</taxon>
        <taxon>Phyllobacteriaceae</taxon>
        <taxon>Mesorhizobium</taxon>
    </lineage>
</organism>
<dbReference type="EMBL" id="CAUM01000124">
    <property type="protein sequence ID" value="CCV07426.1"/>
    <property type="molecule type" value="Genomic_DNA"/>
</dbReference>
<dbReference type="Proteomes" id="UP000012062">
    <property type="component" value="Unassembled WGS sequence"/>
</dbReference>
<reference evidence="1 2" key="1">
    <citation type="submission" date="2013-02" db="EMBL/GenBank/DDBJ databases">
        <authorList>
            <person name="Genoscope - CEA"/>
        </authorList>
    </citation>
    <scope>NUCLEOTIDE SEQUENCE [LARGE SCALE GENOMIC DNA]</scope>
    <source>
        <strain evidence="1 2">STM 2683</strain>
    </source>
</reference>
<keyword evidence="2" id="KW-1185">Reference proteome</keyword>
<evidence type="ECO:0000313" key="2">
    <source>
        <dbReference type="Proteomes" id="UP000012062"/>
    </source>
</evidence>
<dbReference type="AlphaFoldDB" id="M5F6B1"/>
<name>M5F6B1_9HYPH</name>